<organism evidence="2 3">
    <name type="scientific">Plasmodium vivax</name>
    <name type="common">malaria parasite P. vivax</name>
    <dbReference type="NCBI Taxonomy" id="5855"/>
    <lineage>
        <taxon>Eukaryota</taxon>
        <taxon>Sar</taxon>
        <taxon>Alveolata</taxon>
        <taxon>Apicomplexa</taxon>
        <taxon>Aconoidasida</taxon>
        <taxon>Haemosporida</taxon>
        <taxon>Plasmodiidae</taxon>
        <taxon>Plasmodium</taxon>
        <taxon>Plasmodium (Plasmodium)</taxon>
    </lineage>
</organism>
<dbReference type="AlphaFoldDB" id="A0A1G4E9S4"/>
<gene>
    <name evidence="2" type="ORF">PVC01_000132500</name>
</gene>
<dbReference type="Pfam" id="PF05795">
    <property type="entry name" value="Plasmodium_Vir"/>
    <property type="match status" value="1"/>
</dbReference>
<dbReference type="VEuPathDB" id="PlasmoDB:PVP01_0004130"/>
<name>A0A1G4E9S4_PLAVI</name>
<keyword evidence="1" id="KW-0175">Coiled coil</keyword>
<accession>A0A1G4E9S4</accession>
<dbReference type="InterPro" id="IPR008780">
    <property type="entry name" value="Plasmodium_Vir"/>
</dbReference>
<evidence type="ECO:0000313" key="3">
    <source>
        <dbReference type="Proteomes" id="UP000305196"/>
    </source>
</evidence>
<reference evidence="2 3" key="1">
    <citation type="submission" date="2016-07" db="EMBL/GenBank/DDBJ databases">
        <authorList>
            <consortium name="Pathogen Informatics"/>
        </authorList>
    </citation>
    <scope>NUCLEOTIDE SEQUENCE [LARGE SCALE GENOMIC DNA]</scope>
</reference>
<sequence>MSELDNYSWKNDISDKLHNALCYVYTKKRSDNLNIETCKYLYYWLGSKIFTNLRHKYFFFEAVHKIYGILNKSDLGNICDPVGYNIYDHNFHKFKLVYDLSEDYETYRLHFIKSNPTCDKDFDDAIQSYKFLYKELRNECSIERTNRYEQYCEEFNKYFTNERHSEISSWTCKLRETAEQVQQLKEKSREVTGKEHITKRLALTGQQVQKDSLQTAQHSRSIVSYLNKELFDGEVISSASKDSSPSTIKKSMTSAVSAAGVLVPPFLIYNYAPASSWINKLLEMNKGTNRNPYANQELMADFSMPEDFYSERNRYNIMYNPE</sequence>
<evidence type="ECO:0000256" key="1">
    <source>
        <dbReference type="SAM" id="Coils"/>
    </source>
</evidence>
<protein>
    <submittedName>
        <fullName evidence="2">VIR protein</fullName>
    </submittedName>
</protein>
<evidence type="ECO:0000313" key="2">
    <source>
        <dbReference type="EMBL" id="SCA82212.1"/>
    </source>
</evidence>
<feature type="coiled-coil region" evidence="1">
    <location>
        <begin position="167"/>
        <end position="194"/>
    </location>
</feature>
<dbReference type="EMBL" id="FLYI01000530">
    <property type="protein sequence ID" value="SCA82212.1"/>
    <property type="molecule type" value="Genomic_DNA"/>
</dbReference>
<dbReference type="Proteomes" id="UP000305196">
    <property type="component" value="Unassembled WGS sequence"/>
</dbReference>
<proteinExistence type="predicted"/>
<dbReference type="VEuPathDB" id="PlasmoDB:PVPAM_000011600"/>